<dbReference type="Proteomes" id="UP000051717">
    <property type="component" value="Unassembled WGS sequence"/>
</dbReference>
<accession>A0A0S8G6E2</accession>
<proteinExistence type="predicted"/>
<evidence type="ECO:0000313" key="3">
    <source>
        <dbReference type="Proteomes" id="UP000051717"/>
    </source>
</evidence>
<reference evidence="2 3" key="1">
    <citation type="journal article" date="2015" name="Microbiome">
        <title>Genomic resolution of linkages in carbon, nitrogen, and sulfur cycling among widespread estuary sediment bacteria.</title>
        <authorList>
            <person name="Baker B.J."/>
            <person name="Lazar C.S."/>
            <person name="Teske A.P."/>
            <person name="Dick G.J."/>
        </authorList>
    </citation>
    <scope>NUCLEOTIDE SEQUENCE [LARGE SCALE GENOMIC DNA]</scope>
    <source>
        <strain evidence="2">SM23_40</strain>
    </source>
</reference>
<sequence>MCWPRICSWSRFPGFVLVAAALAGGHLAPAGTLDRPEDHVAIHIPEERLTSLTPNATQGTGGSKVAVDDSGTIHVAYQIFENSQFPELGEIGYFFSTDGGEMWEGVNCYTRYDPAIAVTSDGAVFIASVRCGEVGHWLLGEAVVYDRLVAGPPHWEFESWLIDTQEGIGAQYSGFFGPPSLALEPVMLGPPAAVFVYEFSRPEEVIPTPHPEEGNLRLWKSCWEPFPAEPVDLLSSGTEHTFQAPAAAHYVNSLFESRASCIVHVHRGSVDSIIHLYERPYGGEWATGTINLGTTDTMNVRDLVHGVASRAPDFPDPPQRLHAAWVEESEGGGSHIFHRVAGYEFVPGQYIWSPSAQVSYSQERASHPVIAHKRSVPMVIWEGANDSGFYEIWWSYWNGSGWEEPLNVSETPDADSRYPHICYVPNADPATGYLHIIWTEPWQGIWEVRYERMLIGELPGEELE</sequence>
<gene>
    <name evidence="2" type="ORF">AMJ82_08190</name>
</gene>
<evidence type="ECO:0008006" key="4">
    <source>
        <dbReference type="Google" id="ProtNLM"/>
    </source>
</evidence>
<keyword evidence="1" id="KW-0732">Signal</keyword>
<dbReference type="EMBL" id="LJUI01000074">
    <property type="protein sequence ID" value="KPK68462.1"/>
    <property type="molecule type" value="Genomic_DNA"/>
</dbReference>
<evidence type="ECO:0000256" key="1">
    <source>
        <dbReference type="SAM" id="SignalP"/>
    </source>
</evidence>
<protein>
    <recommendedName>
        <fullName evidence="4">Exo-alpha-sialidase</fullName>
    </recommendedName>
</protein>
<dbReference type="AlphaFoldDB" id="A0A0S8G6E2"/>
<organism evidence="2 3">
    <name type="scientific">candidate division TA06 bacterium SM23_40</name>
    <dbReference type="NCBI Taxonomy" id="1703774"/>
    <lineage>
        <taxon>Bacteria</taxon>
        <taxon>Bacteria division TA06</taxon>
    </lineage>
</organism>
<feature type="signal peptide" evidence="1">
    <location>
        <begin position="1"/>
        <end position="23"/>
    </location>
</feature>
<name>A0A0S8G6E2_UNCT6</name>
<feature type="chain" id="PRO_5006646702" description="Exo-alpha-sialidase" evidence="1">
    <location>
        <begin position="24"/>
        <end position="464"/>
    </location>
</feature>
<evidence type="ECO:0000313" key="2">
    <source>
        <dbReference type="EMBL" id="KPK68462.1"/>
    </source>
</evidence>
<comment type="caution">
    <text evidence="2">The sequence shown here is derived from an EMBL/GenBank/DDBJ whole genome shotgun (WGS) entry which is preliminary data.</text>
</comment>